<feature type="binding site" description="axial binding residue" evidence="7">
    <location>
        <position position="420"/>
    </location>
    <ligand>
        <name>heme</name>
        <dbReference type="ChEBI" id="CHEBI:30413"/>
    </ligand>
    <ligandPart>
        <name>Fe</name>
        <dbReference type="ChEBI" id="CHEBI:18248"/>
    </ligandPart>
</feature>
<keyword evidence="8" id="KW-1133">Transmembrane helix</keyword>
<dbReference type="AlphaFoldDB" id="A0ABD3KS87"/>
<evidence type="ECO:0000313" key="9">
    <source>
        <dbReference type="EMBL" id="KAL3741083.1"/>
    </source>
</evidence>
<evidence type="ECO:0000256" key="7">
    <source>
        <dbReference type="PIRSR" id="PIRSR602401-1"/>
    </source>
</evidence>
<comment type="cofactor">
    <cofactor evidence="7">
        <name>heme</name>
        <dbReference type="ChEBI" id="CHEBI:30413"/>
    </cofactor>
</comment>
<evidence type="ECO:0000313" key="10">
    <source>
        <dbReference type="Proteomes" id="UP001634007"/>
    </source>
</evidence>
<keyword evidence="5 7" id="KW-0408">Iron</keyword>
<name>A0ABD3KS87_EUCGL</name>
<keyword evidence="3 7" id="KW-0479">Metal-binding</keyword>
<dbReference type="InterPro" id="IPR050651">
    <property type="entry name" value="Plant_Cytochrome_P450_Monoox"/>
</dbReference>
<comment type="similarity">
    <text evidence="1">Belongs to the cytochrome P450 family.</text>
</comment>
<dbReference type="EMBL" id="JBJKBG010000005">
    <property type="protein sequence ID" value="KAL3741083.1"/>
    <property type="molecule type" value="Genomic_DNA"/>
</dbReference>
<dbReference type="GO" id="GO:0004497">
    <property type="term" value="F:monooxygenase activity"/>
    <property type="evidence" value="ECO:0007669"/>
    <property type="project" value="UniProtKB-KW"/>
</dbReference>
<evidence type="ECO:0000256" key="6">
    <source>
        <dbReference type="ARBA" id="ARBA00023033"/>
    </source>
</evidence>
<dbReference type="Pfam" id="PF00067">
    <property type="entry name" value="p450"/>
    <property type="match status" value="1"/>
</dbReference>
<evidence type="ECO:0000256" key="5">
    <source>
        <dbReference type="ARBA" id="ARBA00023004"/>
    </source>
</evidence>
<dbReference type="Gene3D" id="1.10.630.10">
    <property type="entry name" value="Cytochrome P450"/>
    <property type="match status" value="1"/>
</dbReference>
<dbReference type="SUPFAM" id="SSF48264">
    <property type="entry name" value="Cytochrome P450"/>
    <property type="match status" value="1"/>
</dbReference>
<accession>A0ABD3KS87</accession>
<evidence type="ECO:0000256" key="3">
    <source>
        <dbReference type="ARBA" id="ARBA00022723"/>
    </source>
</evidence>
<proteinExistence type="inferred from homology"/>
<evidence type="ECO:0008006" key="11">
    <source>
        <dbReference type="Google" id="ProtNLM"/>
    </source>
</evidence>
<evidence type="ECO:0000256" key="2">
    <source>
        <dbReference type="ARBA" id="ARBA00022617"/>
    </source>
</evidence>
<dbReference type="PANTHER" id="PTHR47947">
    <property type="entry name" value="CYTOCHROME P450 82C3-RELATED"/>
    <property type="match status" value="1"/>
</dbReference>
<evidence type="ECO:0000256" key="8">
    <source>
        <dbReference type="SAM" id="Phobius"/>
    </source>
</evidence>
<keyword evidence="6" id="KW-0503">Monooxygenase</keyword>
<feature type="transmembrane region" description="Helical" evidence="8">
    <location>
        <begin position="6"/>
        <end position="26"/>
    </location>
</feature>
<gene>
    <name evidence="9" type="ORF">ACJRO7_022232</name>
</gene>
<evidence type="ECO:0000256" key="4">
    <source>
        <dbReference type="ARBA" id="ARBA00023002"/>
    </source>
</evidence>
<comment type="caution">
    <text evidence="9">The sequence shown here is derived from an EMBL/GenBank/DDBJ whole genome shotgun (WGS) entry which is preliminary data.</text>
</comment>
<keyword evidence="2 7" id="KW-0349">Heme</keyword>
<dbReference type="InterPro" id="IPR002401">
    <property type="entry name" value="Cyt_P450_E_grp-I"/>
</dbReference>
<dbReference type="InterPro" id="IPR001128">
    <property type="entry name" value="Cyt_P450"/>
</dbReference>
<dbReference type="InterPro" id="IPR036396">
    <property type="entry name" value="Cyt_P450_sf"/>
</dbReference>
<keyword evidence="10" id="KW-1185">Reference proteome</keyword>
<sequence length="487" mass="55850">MEEFSFKVVLFVFFPVSLLFIWKLIIQKQANPRNKNRLPPSPPGLPILGHLHLLKEPVHRTLQSLTERYGDVLLLKFGVRKVLVTSNPSVAEECFTRNDIIFANRPDTLAGKHLNYNSTTIGFISYGDHWRNLRRLMTLEMLSSTRIAMLSDVRHDEARLLLKGLFHESNQWWKKVEMRSKFRELSFNIVMRTIVGKRYYGKDPTGEEAAEFRSIMQEALELNGSANLGDYLPIFQWVDFQGVEKRMIGLKRKLDGFCQNLIDEIRGMRQESTRKERNTRTLIDVMPMPTLLGAGTETASTALEWAMSLLMNNPDTSKKAQNEIKANIEQDPIVTETLRLFPPTPLLVPHESSSDCTVLGYHVPRGTMLLVNLWSIHRDPKLWEEPTKFIPERFGNRGDQSEEKSDNFKFLPFDAGRRACPGANLRRIVIELGLGALIQCFERKRDGEEAIDMTGGTVLSTPKVKPLEVLYKPHESMIHLLSKMMET</sequence>
<dbReference type="GO" id="GO:0046872">
    <property type="term" value="F:metal ion binding"/>
    <property type="evidence" value="ECO:0007669"/>
    <property type="project" value="UniProtKB-KW"/>
</dbReference>
<keyword evidence="8" id="KW-0812">Transmembrane</keyword>
<dbReference type="PRINTS" id="PR00463">
    <property type="entry name" value="EP450I"/>
</dbReference>
<reference evidence="9 10" key="1">
    <citation type="submission" date="2024-11" db="EMBL/GenBank/DDBJ databases">
        <title>Chromosome-level genome assembly of Eucalyptus globulus Labill. provides insights into its genome evolution.</title>
        <authorList>
            <person name="Li X."/>
        </authorList>
    </citation>
    <scope>NUCLEOTIDE SEQUENCE [LARGE SCALE GENOMIC DNA]</scope>
    <source>
        <strain evidence="9">CL2024</strain>
        <tissue evidence="9">Fresh tender leaves</tissue>
    </source>
</reference>
<evidence type="ECO:0000256" key="1">
    <source>
        <dbReference type="ARBA" id="ARBA00010617"/>
    </source>
</evidence>
<dbReference type="PRINTS" id="PR00385">
    <property type="entry name" value="P450"/>
</dbReference>
<protein>
    <recommendedName>
        <fullName evidence="11">Cytochrome P450</fullName>
    </recommendedName>
</protein>
<dbReference type="PANTHER" id="PTHR47947:SF20">
    <property type="entry name" value="CYTOCHROME P450 FAMILY PROTEIN"/>
    <property type="match status" value="1"/>
</dbReference>
<dbReference type="Proteomes" id="UP001634007">
    <property type="component" value="Unassembled WGS sequence"/>
</dbReference>
<organism evidence="9 10">
    <name type="scientific">Eucalyptus globulus</name>
    <name type="common">Tasmanian blue gum</name>
    <dbReference type="NCBI Taxonomy" id="34317"/>
    <lineage>
        <taxon>Eukaryota</taxon>
        <taxon>Viridiplantae</taxon>
        <taxon>Streptophyta</taxon>
        <taxon>Embryophyta</taxon>
        <taxon>Tracheophyta</taxon>
        <taxon>Spermatophyta</taxon>
        <taxon>Magnoliopsida</taxon>
        <taxon>eudicotyledons</taxon>
        <taxon>Gunneridae</taxon>
        <taxon>Pentapetalae</taxon>
        <taxon>rosids</taxon>
        <taxon>malvids</taxon>
        <taxon>Myrtales</taxon>
        <taxon>Myrtaceae</taxon>
        <taxon>Myrtoideae</taxon>
        <taxon>Eucalypteae</taxon>
        <taxon>Eucalyptus</taxon>
    </lineage>
</organism>
<keyword evidence="8" id="KW-0472">Membrane</keyword>
<keyword evidence="4" id="KW-0560">Oxidoreductase</keyword>